<gene>
    <name evidence="1" type="ORF">A2U01_0002408</name>
</gene>
<reference evidence="1 2" key="1">
    <citation type="journal article" date="2018" name="Front. Plant Sci.">
        <title>Red Clover (Trifolium pratense) and Zigzag Clover (T. medium) - A Picture of Genomic Similarities and Differences.</title>
        <authorList>
            <person name="Dluhosova J."/>
            <person name="Istvanek J."/>
            <person name="Nedelnik J."/>
            <person name="Repkova J."/>
        </authorList>
    </citation>
    <scope>NUCLEOTIDE SEQUENCE [LARGE SCALE GENOMIC DNA]</scope>
    <source>
        <strain evidence="2">cv. 10/8</strain>
        <tissue evidence="1">Leaf</tissue>
    </source>
</reference>
<protein>
    <submittedName>
        <fullName evidence="1">Uncharacterized protein</fullName>
    </submittedName>
</protein>
<sequence length="95" mass="10814">MIPLKRKLFSSTYTCTYHRRCAQEDSPPDHLYQEDFRYKESVEAFVEPSALILLGHERAARGIIHNGLKSNHTSEFTGGAAAQPAWARARARRLN</sequence>
<name>A0A392M2P6_9FABA</name>
<organism evidence="1 2">
    <name type="scientific">Trifolium medium</name>
    <dbReference type="NCBI Taxonomy" id="97028"/>
    <lineage>
        <taxon>Eukaryota</taxon>
        <taxon>Viridiplantae</taxon>
        <taxon>Streptophyta</taxon>
        <taxon>Embryophyta</taxon>
        <taxon>Tracheophyta</taxon>
        <taxon>Spermatophyta</taxon>
        <taxon>Magnoliopsida</taxon>
        <taxon>eudicotyledons</taxon>
        <taxon>Gunneridae</taxon>
        <taxon>Pentapetalae</taxon>
        <taxon>rosids</taxon>
        <taxon>fabids</taxon>
        <taxon>Fabales</taxon>
        <taxon>Fabaceae</taxon>
        <taxon>Papilionoideae</taxon>
        <taxon>50 kb inversion clade</taxon>
        <taxon>NPAAA clade</taxon>
        <taxon>Hologalegina</taxon>
        <taxon>IRL clade</taxon>
        <taxon>Trifolieae</taxon>
        <taxon>Trifolium</taxon>
    </lineage>
</organism>
<proteinExistence type="predicted"/>
<evidence type="ECO:0000313" key="2">
    <source>
        <dbReference type="Proteomes" id="UP000265520"/>
    </source>
</evidence>
<keyword evidence="2" id="KW-1185">Reference proteome</keyword>
<evidence type="ECO:0000313" key="1">
    <source>
        <dbReference type="EMBL" id="MCH81617.1"/>
    </source>
</evidence>
<accession>A0A392M2P6</accession>
<dbReference type="Proteomes" id="UP000265520">
    <property type="component" value="Unassembled WGS sequence"/>
</dbReference>
<dbReference type="EMBL" id="LXQA010002533">
    <property type="protein sequence ID" value="MCH81617.1"/>
    <property type="molecule type" value="Genomic_DNA"/>
</dbReference>
<dbReference type="AlphaFoldDB" id="A0A392M2P6"/>
<comment type="caution">
    <text evidence="1">The sequence shown here is derived from an EMBL/GenBank/DDBJ whole genome shotgun (WGS) entry which is preliminary data.</text>
</comment>